<protein>
    <submittedName>
        <fullName evidence="2">Uncharacterized protein</fullName>
    </submittedName>
</protein>
<dbReference type="HOGENOM" id="CLU_2986511_0_0_11"/>
<dbReference type="AlphaFoldDB" id="A1R6Q6"/>
<feature type="compositionally biased region" description="Gly residues" evidence="1">
    <location>
        <begin position="36"/>
        <end position="57"/>
    </location>
</feature>
<reference evidence="2 3" key="1">
    <citation type="journal article" date="2006" name="PLoS Genet.">
        <title>Secrets of soil survival revealed by the genome sequence of Arthrobacter aurescens TC1.</title>
        <authorList>
            <person name="Mongodin E.F."/>
            <person name="Shapir N."/>
            <person name="Daugherty S.C."/>
            <person name="DeBoy R.T."/>
            <person name="Emerson J.B."/>
            <person name="Shvartzbeyn A."/>
            <person name="Radune D."/>
            <person name="Vamathevan J."/>
            <person name="Riggs F."/>
            <person name="Grinberg V."/>
            <person name="Khouri H."/>
            <person name="Wackett L.P."/>
            <person name="Nelson K.E."/>
            <person name="Sadowsky M.J."/>
        </authorList>
    </citation>
    <scope>NUCLEOTIDE SEQUENCE [LARGE SCALE GENOMIC DNA]</scope>
    <source>
        <strain evidence="2 3">TC1</strain>
    </source>
</reference>
<dbReference type="EMBL" id="CP000474">
    <property type="protein sequence ID" value="ABM08695.1"/>
    <property type="molecule type" value="Genomic_DNA"/>
</dbReference>
<proteinExistence type="predicted"/>
<gene>
    <name evidence="2" type="ordered locus">AAur_2176</name>
</gene>
<evidence type="ECO:0000256" key="1">
    <source>
        <dbReference type="SAM" id="MobiDB-lite"/>
    </source>
</evidence>
<dbReference type="KEGG" id="aau:AAur_2176"/>
<dbReference type="STRING" id="290340.AAur_2176"/>
<sequence length="57" mass="5411">MAVGSLRQQGTDSREKENGSTGAATTTVPGNRDRGGCTGGTPGSTRGTGLGGDAGSG</sequence>
<feature type="compositionally biased region" description="Polar residues" evidence="1">
    <location>
        <begin position="1"/>
        <end position="11"/>
    </location>
</feature>
<accession>A1R6Q6</accession>
<organism evidence="2 3">
    <name type="scientific">Paenarthrobacter aurescens (strain TC1)</name>
    <dbReference type="NCBI Taxonomy" id="290340"/>
    <lineage>
        <taxon>Bacteria</taxon>
        <taxon>Bacillati</taxon>
        <taxon>Actinomycetota</taxon>
        <taxon>Actinomycetes</taxon>
        <taxon>Micrococcales</taxon>
        <taxon>Micrococcaceae</taxon>
        <taxon>Paenarthrobacter</taxon>
    </lineage>
</organism>
<keyword evidence="3" id="KW-1185">Reference proteome</keyword>
<feature type="region of interest" description="Disordered" evidence="1">
    <location>
        <begin position="1"/>
        <end position="57"/>
    </location>
</feature>
<dbReference type="Proteomes" id="UP000000637">
    <property type="component" value="Chromosome"/>
</dbReference>
<feature type="compositionally biased region" description="Polar residues" evidence="1">
    <location>
        <begin position="19"/>
        <end position="29"/>
    </location>
</feature>
<name>A1R6Q6_PAEAT</name>
<evidence type="ECO:0000313" key="3">
    <source>
        <dbReference type="Proteomes" id="UP000000637"/>
    </source>
</evidence>
<evidence type="ECO:0000313" key="2">
    <source>
        <dbReference type="EMBL" id="ABM08695.1"/>
    </source>
</evidence>